<evidence type="ECO:0000313" key="5">
    <source>
        <dbReference type="EMBL" id="MFC4555580.1"/>
    </source>
</evidence>
<evidence type="ECO:0000256" key="3">
    <source>
        <dbReference type="ARBA" id="ARBA00023163"/>
    </source>
</evidence>
<gene>
    <name evidence="5" type="ORF">ACFO3F_10005</name>
</gene>
<dbReference type="Proteomes" id="UP001595955">
    <property type="component" value="Unassembled WGS sequence"/>
</dbReference>
<dbReference type="SMART" id="SM00420">
    <property type="entry name" value="HTH_DEOR"/>
    <property type="match status" value="1"/>
</dbReference>
<dbReference type="PANTHER" id="PTHR30363">
    <property type="entry name" value="HTH-TYPE TRANSCRIPTIONAL REGULATOR SRLR-RELATED"/>
    <property type="match status" value="1"/>
</dbReference>
<evidence type="ECO:0000256" key="1">
    <source>
        <dbReference type="ARBA" id="ARBA00023015"/>
    </source>
</evidence>
<dbReference type="Pfam" id="PF00455">
    <property type="entry name" value="DeoRC"/>
    <property type="match status" value="1"/>
</dbReference>
<dbReference type="Gene3D" id="3.40.50.1360">
    <property type="match status" value="1"/>
</dbReference>
<dbReference type="SUPFAM" id="SSF100950">
    <property type="entry name" value="NagB/RpiA/CoA transferase-like"/>
    <property type="match status" value="1"/>
</dbReference>
<dbReference type="InterPro" id="IPR018356">
    <property type="entry name" value="Tscrpt_reg_HTH_DeoR_CS"/>
</dbReference>
<dbReference type="InterPro" id="IPR050313">
    <property type="entry name" value="Carb_Metab_HTH_regulators"/>
</dbReference>
<keyword evidence="2 5" id="KW-0238">DNA-binding</keyword>
<comment type="caution">
    <text evidence="5">The sequence shown here is derived from an EMBL/GenBank/DDBJ whole genome shotgun (WGS) entry which is preliminary data.</text>
</comment>
<organism evidence="5 6">
    <name type="scientific">Georgenia faecalis</name>
    <dbReference type="NCBI Taxonomy" id="2483799"/>
    <lineage>
        <taxon>Bacteria</taxon>
        <taxon>Bacillati</taxon>
        <taxon>Actinomycetota</taxon>
        <taxon>Actinomycetes</taxon>
        <taxon>Micrococcales</taxon>
        <taxon>Bogoriellaceae</taxon>
        <taxon>Georgenia</taxon>
    </lineage>
</organism>
<evidence type="ECO:0000259" key="4">
    <source>
        <dbReference type="PROSITE" id="PS51000"/>
    </source>
</evidence>
<name>A0ABV9D9Y7_9MICO</name>
<keyword evidence="3" id="KW-0804">Transcription</keyword>
<keyword evidence="1" id="KW-0805">Transcription regulation</keyword>
<dbReference type="PANTHER" id="PTHR30363:SF44">
    <property type="entry name" value="AGA OPERON TRANSCRIPTIONAL REPRESSOR-RELATED"/>
    <property type="match status" value="1"/>
</dbReference>
<evidence type="ECO:0000256" key="2">
    <source>
        <dbReference type="ARBA" id="ARBA00023125"/>
    </source>
</evidence>
<protein>
    <submittedName>
        <fullName evidence="5">DeoR/GlpR family DNA-binding transcription regulator</fullName>
    </submittedName>
</protein>
<sequence>MNRHERLTAVLELVVERENLHVDEIVRRLGVSAATARRDLDHLARQQLITRTRGGASPSPTSSDLPLRYRTARQAVEKQRIARAAAAMVAPGDVVGLNGGTTTTEVARELVMRPELQRDDPRGEVVVVTNAVNIANELAVRRHVRVVLTGGVMRPLTYELTGPLARGILDEISIGTLFLGVNALDPEAGAFAHHEGRAAVNAALVANARRVVAVADHTKLGITAFAKICETSALDALITDDGADPEVVDRLRASGVDVTLA</sequence>
<dbReference type="PRINTS" id="PR00037">
    <property type="entry name" value="HTHLACR"/>
</dbReference>
<dbReference type="EMBL" id="JBHSGF010000006">
    <property type="protein sequence ID" value="MFC4555580.1"/>
    <property type="molecule type" value="Genomic_DNA"/>
</dbReference>
<dbReference type="Gene3D" id="1.10.10.10">
    <property type="entry name" value="Winged helix-like DNA-binding domain superfamily/Winged helix DNA-binding domain"/>
    <property type="match status" value="1"/>
</dbReference>
<dbReference type="GO" id="GO:0003677">
    <property type="term" value="F:DNA binding"/>
    <property type="evidence" value="ECO:0007669"/>
    <property type="project" value="UniProtKB-KW"/>
</dbReference>
<dbReference type="InterPro" id="IPR001034">
    <property type="entry name" value="DeoR_HTH"/>
</dbReference>
<dbReference type="PROSITE" id="PS51000">
    <property type="entry name" value="HTH_DEOR_2"/>
    <property type="match status" value="1"/>
</dbReference>
<proteinExistence type="predicted"/>
<dbReference type="InterPro" id="IPR014036">
    <property type="entry name" value="DeoR-like_C"/>
</dbReference>
<keyword evidence="6" id="KW-1185">Reference proteome</keyword>
<dbReference type="Pfam" id="PF08220">
    <property type="entry name" value="HTH_DeoR"/>
    <property type="match status" value="1"/>
</dbReference>
<dbReference type="InterPro" id="IPR036388">
    <property type="entry name" value="WH-like_DNA-bd_sf"/>
</dbReference>
<accession>A0ABV9D9Y7</accession>
<dbReference type="RefSeq" id="WP_122823558.1">
    <property type="nucleotide sequence ID" value="NZ_CP033325.1"/>
</dbReference>
<dbReference type="InterPro" id="IPR036390">
    <property type="entry name" value="WH_DNA-bd_sf"/>
</dbReference>
<evidence type="ECO:0000313" key="6">
    <source>
        <dbReference type="Proteomes" id="UP001595955"/>
    </source>
</evidence>
<feature type="domain" description="HTH deoR-type" evidence="4">
    <location>
        <begin position="3"/>
        <end position="58"/>
    </location>
</feature>
<dbReference type="PROSITE" id="PS00894">
    <property type="entry name" value="HTH_DEOR_1"/>
    <property type="match status" value="1"/>
</dbReference>
<dbReference type="InterPro" id="IPR037171">
    <property type="entry name" value="NagB/RpiA_transferase-like"/>
</dbReference>
<dbReference type="SMART" id="SM01134">
    <property type="entry name" value="DeoRC"/>
    <property type="match status" value="1"/>
</dbReference>
<reference evidence="6" key="1">
    <citation type="journal article" date="2019" name="Int. J. Syst. Evol. Microbiol.">
        <title>The Global Catalogue of Microorganisms (GCM) 10K type strain sequencing project: providing services to taxonomists for standard genome sequencing and annotation.</title>
        <authorList>
            <consortium name="The Broad Institute Genomics Platform"/>
            <consortium name="The Broad Institute Genome Sequencing Center for Infectious Disease"/>
            <person name="Wu L."/>
            <person name="Ma J."/>
        </authorList>
    </citation>
    <scope>NUCLEOTIDE SEQUENCE [LARGE SCALE GENOMIC DNA]</scope>
    <source>
        <strain evidence="6">JCM 3369</strain>
    </source>
</reference>
<dbReference type="SUPFAM" id="SSF46785">
    <property type="entry name" value="Winged helix' DNA-binding domain"/>
    <property type="match status" value="1"/>
</dbReference>